<evidence type="ECO:0000313" key="1">
    <source>
        <dbReference type="EMBL" id="KAJ0099298.1"/>
    </source>
</evidence>
<dbReference type="EMBL" id="CM047900">
    <property type="protein sequence ID" value="KAJ0099298.1"/>
    <property type="molecule type" value="Genomic_DNA"/>
</dbReference>
<protein>
    <submittedName>
        <fullName evidence="1">Uncharacterized protein</fullName>
    </submittedName>
</protein>
<name>A0ACC1BK15_9ROSI</name>
<evidence type="ECO:0000313" key="2">
    <source>
        <dbReference type="Proteomes" id="UP001164250"/>
    </source>
</evidence>
<dbReference type="Proteomes" id="UP001164250">
    <property type="component" value="Chromosome 4"/>
</dbReference>
<proteinExistence type="predicted"/>
<sequence>MMRLFNKLPFRPRLLVSLFSIIGAYMCIMMHIPIVGTHFISLADARCFQLFLILCSTVLHIEWAQEWLMCVFFPTNVTDYFNAYRHCKKYSSICKSQNNLMVMNNTLVVKLCCCSSSL</sequence>
<keyword evidence="2" id="KW-1185">Reference proteome</keyword>
<organism evidence="1 2">
    <name type="scientific">Pistacia atlantica</name>
    <dbReference type="NCBI Taxonomy" id="434234"/>
    <lineage>
        <taxon>Eukaryota</taxon>
        <taxon>Viridiplantae</taxon>
        <taxon>Streptophyta</taxon>
        <taxon>Embryophyta</taxon>
        <taxon>Tracheophyta</taxon>
        <taxon>Spermatophyta</taxon>
        <taxon>Magnoliopsida</taxon>
        <taxon>eudicotyledons</taxon>
        <taxon>Gunneridae</taxon>
        <taxon>Pentapetalae</taxon>
        <taxon>rosids</taxon>
        <taxon>malvids</taxon>
        <taxon>Sapindales</taxon>
        <taxon>Anacardiaceae</taxon>
        <taxon>Pistacia</taxon>
    </lineage>
</organism>
<comment type="caution">
    <text evidence="1">The sequence shown here is derived from an EMBL/GenBank/DDBJ whole genome shotgun (WGS) entry which is preliminary data.</text>
</comment>
<reference evidence="2" key="1">
    <citation type="journal article" date="2023" name="G3 (Bethesda)">
        <title>Genome assembly and association tests identify interacting loci associated with vigor, precocity, and sex in interspecific pistachio rootstocks.</title>
        <authorList>
            <person name="Palmer W."/>
            <person name="Jacygrad E."/>
            <person name="Sagayaradj S."/>
            <person name="Cavanaugh K."/>
            <person name="Han R."/>
            <person name="Bertier L."/>
            <person name="Beede B."/>
            <person name="Kafkas S."/>
            <person name="Golino D."/>
            <person name="Preece J."/>
            <person name="Michelmore R."/>
        </authorList>
    </citation>
    <scope>NUCLEOTIDE SEQUENCE [LARGE SCALE GENOMIC DNA]</scope>
</reference>
<accession>A0ACC1BK15</accession>
<gene>
    <name evidence="1" type="ORF">Patl1_20677</name>
</gene>